<dbReference type="Proteomes" id="UP001253545">
    <property type="component" value="Unassembled WGS sequence"/>
</dbReference>
<evidence type="ECO:0000256" key="2">
    <source>
        <dbReference type="ARBA" id="ARBA00023125"/>
    </source>
</evidence>
<dbReference type="InterPro" id="IPR001647">
    <property type="entry name" value="HTH_TetR"/>
</dbReference>
<evidence type="ECO:0000256" key="4">
    <source>
        <dbReference type="PROSITE-ProRule" id="PRU00335"/>
    </source>
</evidence>
<feature type="DNA-binding region" description="H-T-H motif" evidence="4">
    <location>
        <begin position="29"/>
        <end position="48"/>
    </location>
</feature>
<dbReference type="Gene3D" id="1.10.357.10">
    <property type="entry name" value="Tetracycline Repressor, domain 2"/>
    <property type="match status" value="1"/>
</dbReference>
<evidence type="ECO:0000313" key="7">
    <source>
        <dbReference type="Proteomes" id="UP001253545"/>
    </source>
</evidence>
<dbReference type="InterPro" id="IPR036271">
    <property type="entry name" value="Tet_transcr_reg_TetR-rel_C_sf"/>
</dbReference>
<keyword evidence="1" id="KW-0805">Transcription regulation</keyword>
<dbReference type="SUPFAM" id="SSF48498">
    <property type="entry name" value="Tetracyclin repressor-like, C-terminal domain"/>
    <property type="match status" value="1"/>
</dbReference>
<keyword evidence="3" id="KW-0804">Transcription</keyword>
<dbReference type="Pfam" id="PF00440">
    <property type="entry name" value="TetR_N"/>
    <property type="match status" value="1"/>
</dbReference>
<dbReference type="PROSITE" id="PS01081">
    <property type="entry name" value="HTH_TETR_1"/>
    <property type="match status" value="1"/>
</dbReference>
<evidence type="ECO:0000313" key="6">
    <source>
        <dbReference type="EMBL" id="MDT0595730.1"/>
    </source>
</evidence>
<organism evidence="6 7">
    <name type="scientific">Glaciecola petra</name>
    <dbReference type="NCBI Taxonomy" id="3075602"/>
    <lineage>
        <taxon>Bacteria</taxon>
        <taxon>Pseudomonadati</taxon>
        <taxon>Pseudomonadota</taxon>
        <taxon>Gammaproteobacteria</taxon>
        <taxon>Alteromonadales</taxon>
        <taxon>Alteromonadaceae</taxon>
        <taxon>Glaciecola</taxon>
    </lineage>
</organism>
<dbReference type="InterPro" id="IPR023772">
    <property type="entry name" value="DNA-bd_HTH_TetR-type_CS"/>
</dbReference>
<evidence type="ECO:0000256" key="1">
    <source>
        <dbReference type="ARBA" id="ARBA00023015"/>
    </source>
</evidence>
<reference evidence="6 7" key="1">
    <citation type="submission" date="2023-09" db="EMBL/GenBank/DDBJ databases">
        <authorList>
            <person name="Rey-Velasco X."/>
        </authorList>
    </citation>
    <scope>NUCLEOTIDE SEQUENCE [LARGE SCALE GENOMIC DNA]</scope>
    <source>
        <strain evidence="6 7">P117</strain>
    </source>
</reference>
<gene>
    <name evidence="6" type="ORF">RM552_12800</name>
</gene>
<proteinExistence type="predicted"/>
<evidence type="ECO:0000256" key="3">
    <source>
        <dbReference type="ARBA" id="ARBA00023163"/>
    </source>
</evidence>
<dbReference type="PANTHER" id="PTHR47506">
    <property type="entry name" value="TRANSCRIPTIONAL REGULATORY PROTEIN"/>
    <property type="match status" value="1"/>
</dbReference>
<dbReference type="Gene3D" id="1.10.10.60">
    <property type="entry name" value="Homeodomain-like"/>
    <property type="match status" value="1"/>
</dbReference>
<comment type="caution">
    <text evidence="6">The sequence shown here is derived from an EMBL/GenBank/DDBJ whole genome shotgun (WGS) entry which is preliminary data.</text>
</comment>
<keyword evidence="2 4" id="KW-0238">DNA-binding</keyword>
<dbReference type="PROSITE" id="PS50977">
    <property type="entry name" value="HTH_TETR_2"/>
    <property type="match status" value="1"/>
</dbReference>
<accession>A0ABU2ZTJ4</accession>
<dbReference type="RefSeq" id="WP_311369246.1">
    <property type="nucleotide sequence ID" value="NZ_JAVRHX010000003.1"/>
</dbReference>
<dbReference type="InterPro" id="IPR009057">
    <property type="entry name" value="Homeodomain-like_sf"/>
</dbReference>
<name>A0ABU2ZTJ4_9ALTE</name>
<sequence length="214" mass="23940">MARIREFDEKLALNKAIELFWQKGYANSSMREMVSYTGVAHAGLYAAFGGKEALFIAALEKYQTGLFANLFAGVESPRADLKDIQKLFRFLISAPQDKHFRFGCFLVNSANEFLQPNEKASKKEMKSSGIKVATYPNINKLLQATFERKKQAFSKALKNAIEKSQIPKNTDVDAISAQCLTLYYGATTLIRSGLSDDTIKQSVEIFLKQLKASN</sequence>
<dbReference type="PANTHER" id="PTHR47506:SF10">
    <property type="entry name" value="TRANSCRIPTIONAL REGULATORY PROTEIN"/>
    <property type="match status" value="1"/>
</dbReference>
<protein>
    <submittedName>
        <fullName evidence="6">TetR/AcrR family transcriptional regulator</fullName>
    </submittedName>
</protein>
<keyword evidence="7" id="KW-1185">Reference proteome</keyword>
<evidence type="ECO:0000259" key="5">
    <source>
        <dbReference type="PROSITE" id="PS50977"/>
    </source>
</evidence>
<dbReference type="SUPFAM" id="SSF46689">
    <property type="entry name" value="Homeodomain-like"/>
    <property type="match status" value="1"/>
</dbReference>
<feature type="domain" description="HTH tetR-type" evidence="5">
    <location>
        <begin position="6"/>
        <end position="66"/>
    </location>
</feature>
<dbReference type="EMBL" id="JAVRHX010000003">
    <property type="protein sequence ID" value="MDT0595730.1"/>
    <property type="molecule type" value="Genomic_DNA"/>
</dbReference>